<dbReference type="SUPFAM" id="SSF48726">
    <property type="entry name" value="Immunoglobulin"/>
    <property type="match status" value="2"/>
</dbReference>
<dbReference type="InterPro" id="IPR013783">
    <property type="entry name" value="Ig-like_fold"/>
</dbReference>
<dbReference type="Proteomes" id="UP001652624">
    <property type="component" value="Chromosome 6"/>
</dbReference>
<keyword evidence="1" id="KW-0732">Signal</keyword>
<organism evidence="3 4">
    <name type="scientific">Erinaceus europaeus</name>
    <name type="common">Western European hedgehog</name>
    <dbReference type="NCBI Taxonomy" id="9365"/>
    <lineage>
        <taxon>Eukaryota</taxon>
        <taxon>Metazoa</taxon>
        <taxon>Chordata</taxon>
        <taxon>Craniata</taxon>
        <taxon>Vertebrata</taxon>
        <taxon>Euteleostomi</taxon>
        <taxon>Mammalia</taxon>
        <taxon>Eutheria</taxon>
        <taxon>Laurasiatheria</taxon>
        <taxon>Eulipotyphla</taxon>
        <taxon>Erinaceidae</taxon>
        <taxon>Erinaceinae</taxon>
        <taxon>Erinaceus</taxon>
    </lineage>
</organism>
<dbReference type="PANTHER" id="PTHR23267">
    <property type="entry name" value="IMMUNOGLOBULIN LIGHT CHAIN"/>
    <property type="match status" value="1"/>
</dbReference>
<dbReference type="InterPro" id="IPR007110">
    <property type="entry name" value="Ig-like_dom"/>
</dbReference>
<evidence type="ECO:0000313" key="3">
    <source>
        <dbReference type="Proteomes" id="UP001652624"/>
    </source>
</evidence>
<dbReference type="Gene3D" id="2.60.40.10">
    <property type="entry name" value="Immunoglobulins"/>
    <property type="match status" value="2"/>
</dbReference>
<feature type="domain" description="Ig-like" evidence="2">
    <location>
        <begin position="5"/>
        <end position="125"/>
    </location>
</feature>
<feature type="chain" id="PRO_5047359351" evidence="1">
    <location>
        <begin position="20"/>
        <end position="267"/>
    </location>
</feature>
<dbReference type="SMART" id="SM00409">
    <property type="entry name" value="IG"/>
    <property type="match status" value="2"/>
</dbReference>
<dbReference type="InterPro" id="IPR003599">
    <property type="entry name" value="Ig_sub"/>
</dbReference>
<feature type="signal peptide" evidence="1">
    <location>
        <begin position="1"/>
        <end position="19"/>
    </location>
</feature>
<reference evidence="4" key="1">
    <citation type="submission" date="2025-08" db="UniProtKB">
        <authorList>
            <consortium name="RefSeq"/>
        </authorList>
    </citation>
    <scope>IDENTIFICATION</scope>
</reference>
<name>A0ABM3XIK5_ERIEU</name>
<proteinExistence type="predicted"/>
<dbReference type="PROSITE" id="PS50835">
    <property type="entry name" value="IG_LIKE"/>
    <property type="match status" value="2"/>
</dbReference>
<dbReference type="RefSeq" id="XP_060048659.1">
    <property type="nucleotide sequence ID" value="XM_060192676.1"/>
</dbReference>
<protein>
    <submittedName>
        <fullName evidence="4">Uncharacterized protein LOC107522830</fullName>
    </submittedName>
</protein>
<accession>A0ABM3XIK5</accession>
<evidence type="ECO:0000256" key="1">
    <source>
        <dbReference type="SAM" id="SignalP"/>
    </source>
</evidence>
<gene>
    <name evidence="4" type="primary">LOC107522830</name>
</gene>
<dbReference type="InterPro" id="IPR013106">
    <property type="entry name" value="Ig_V-set"/>
</dbReference>
<dbReference type="InterPro" id="IPR050150">
    <property type="entry name" value="IgV_Light_Chain"/>
</dbReference>
<evidence type="ECO:0000259" key="2">
    <source>
        <dbReference type="PROSITE" id="PS50835"/>
    </source>
</evidence>
<evidence type="ECO:0000313" key="4">
    <source>
        <dbReference type="RefSeq" id="XP_060048659.1"/>
    </source>
</evidence>
<sequence>MAWAPLLLTLLAHCTGSASQKEVIQEPTLSTTPGGTVTLTCGFSIGDVTNLDSVIWIQQNYPQEPRGLLHGANSRAPGVPDRFSGSLFGNKAALTITGAQAEDEAEYYCVMYFSNQSHYDRCRLEKVLRDNIPAQEPKETSPVSVSTMAWMVFLLALLIHGSGTNSQTVTQESKVSVSLGERVTLSCGLDSGPVTKDHYSNWYQQIPGQPPLRLIYWTDSRPSAVPDRFSGSISENKATLTITGGQLEDEADYYCALYMDSDTLTVV</sequence>
<feature type="domain" description="Ig-like" evidence="2">
    <location>
        <begin position="166"/>
        <end position="265"/>
    </location>
</feature>
<dbReference type="SMART" id="SM00406">
    <property type="entry name" value="IGv"/>
    <property type="match status" value="2"/>
</dbReference>
<dbReference type="GeneID" id="107522830"/>
<dbReference type="Pfam" id="PF07686">
    <property type="entry name" value="V-set"/>
    <property type="match status" value="2"/>
</dbReference>
<keyword evidence="3" id="KW-1185">Reference proteome</keyword>
<dbReference type="InterPro" id="IPR036179">
    <property type="entry name" value="Ig-like_dom_sf"/>
</dbReference>